<feature type="region of interest" description="Disordered" evidence="4">
    <location>
        <begin position="277"/>
        <end position="309"/>
    </location>
</feature>
<evidence type="ECO:0000256" key="1">
    <source>
        <dbReference type="ARBA" id="ARBA00006242"/>
    </source>
</evidence>
<feature type="compositionally biased region" description="Basic and acidic residues" evidence="4">
    <location>
        <begin position="293"/>
        <end position="309"/>
    </location>
</feature>
<dbReference type="Pfam" id="PF00318">
    <property type="entry name" value="Ribosomal_S2"/>
    <property type="match status" value="2"/>
</dbReference>
<dbReference type="AlphaFoldDB" id="A0A9P6B8N1"/>
<evidence type="ECO:0000256" key="4">
    <source>
        <dbReference type="SAM" id="MobiDB-lite"/>
    </source>
</evidence>
<dbReference type="CDD" id="cd01425">
    <property type="entry name" value="RPS2"/>
    <property type="match status" value="1"/>
</dbReference>
<protein>
    <recommendedName>
        <fullName evidence="7">Ribosomal protein S2</fullName>
    </recommendedName>
</protein>
<dbReference type="Gene3D" id="3.40.50.10490">
    <property type="entry name" value="Glucose-6-phosphate isomerase like protein, domain 1"/>
    <property type="match status" value="1"/>
</dbReference>
<evidence type="ECO:0008006" key="7">
    <source>
        <dbReference type="Google" id="ProtNLM"/>
    </source>
</evidence>
<dbReference type="PANTHER" id="PTHR12534:SF0">
    <property type="entry name" value="SMALL RIBOSOMAL SUBUNIT PROTEIN US2M"/>
    <property type="match status" value="1"/>
</dbReference>
<reference evidence="5" key="1">
    <citation type="journal article" date="2020" name="Nat. Commun.">
        <title>Large-scale genome sequencing of mycorrhizal fungi provides insights into the early evolution of symbiotic traits.</title>
        <authorList>
            <person name="Miyauchi S."/>
            <person name="Kiss E."/>
            <person name="Kuo A."/>
            <person name="Drula E."/>
            <person name="Kohler A."/>
            <person name="Sanchez-Garcia M."/>
            <person name="Morin E."/>
            <person name="Andreopoulos B."/>
            <person name="Barry K.W."/>
            <person name="Bonito G."/>
            <person name="Buee M."/>
            <person name="Carver A."/>
            <person name="Chen C."/>
            <person name="Cichocki N."/>
            <person name="Clum A."/>
            <person name="Culley D."/>
            <person name="Crous P.W."/>
            <person name="Fauchery L."/>
            <person name="Girlanda M."/>
            <person name="Hayes R.D."/>
            <person name="Keri Z."/>
            <person name="LaButti K."/>
            <person name="Lipzen A."/>
            <person name="Lombard V."/>
            <person name="Magnuson J."/>
            <person name="Maillard F."/>
            <person name="Murat C."/>
            <person name="Nolan M."/>
            <person name="Ohm R.A."/>
            <person name="Pangilinan J."/>
            <person name="Pereira M.F."/>
            <person name="Perotto S."/>
            <person name="Peter M."/>
            <person name="Pfister S."/>
            <person name="Riley R."/>
            <person name="Sitrit Y."/>
            <person name="Stielow J.B."/>
            <person name="Szollosi G."/>
            <person name="Zifcakova L."/>
            <person name="Stursova M."/>
            <person name="Spatafora J.W."/>
            <person name="Tedersoo L."/>
            <person name="Vaario L.M."/>
            <person name="Yamada A."/>
            <person name="Yan M."/>
            <person name="Wang P."/>
            <person name="Xu J."/>
            <person name="Bruns T."/>
            <person name="Baldrian P."/>
            <person name="Vilgalys R."/>
            <person name="Dunand C."/>
            <person name="Henrissat B."/>
            <person name="Grigoriev I.V."/>
            <person name="Hibbett D."/>
            <person name="Nagy L.G."/>
            <person name="Martin F.M."/>
        </authorList>
    </citation>
    <scope>NUCLEOTIDE SEQUENCE</scope>
    <source>
        <strain evidence="5">UP504</strain>
    </source>
</reference>
<dbReference type="InterPro" id="IPR018130">
    <property type="entry name" value="Ribosomal_uS2_CS"/>
</dbReference>
<keyword evidence="6" id="KW-1185">Reference proteome</keyword>
<dbReference type="PRINTS" id="PR00395">
    <property type="entry name" value="RIBOSOMALS2"/>
</dbReference>
<name>A0A9P6B8N1_9AGAM</name>
<dbReference type="PROSITE" id="PS00962">
    <property type="entry name" value="RIBOSOMAL_S2_1"/>
    <property type="match status" value="1"/>
</dbReference>
<organism evidence="5 6">
    <name type="scientific">Hydnum rufescens UP504</name>
    <dbReference type="NCBI Taxonomy" id="1448309"/>
    <lineage>
        <taxon>Eukaryota</taxon>
        <taxon>Fungi</taxon>
        <taxon>Dikarya</taxon>
        <taxon>Basidiomycota</taxon>
        <taxon>Agaricomycotina</taxon>
        <taxon>Agaricomycetes</taxon>
        <taxon>Cantharellales</taxon>
        <taxon>Hydnaceae</taxon>
        <taxon>Hydnum</taxon>
    </lineage>
</organism>
<comment type="caution">
    <text evidence="5">The sequence shown here is derived from an EMBL/GenBank/DDBJ whole genome shotgun (WGS) entry which is preliminary data.</text>
</comment>
<gene>
    <name evidence="5" type="ORF">BS47DRAFT_1481710</name>
</gene>
<dbReference type="HAMAP" id="MF_00291_B">
    <property type="entry name" value="Ribosomal_uS2_B"/>
    <property type="match status" value="1"/>
</dbReference>
<keyword evidence="2" id="KW-0689">Ribosomal protein</keyword>
<dbReference type="InterPro" id="IPR001865">
    <property type="entry name" value="Ribosomal_uS2"/>
</dbReference>
<dbReference type="EMBL" id="MU128915">
    <property type="protein sequence ID" value="KAF9519799.1"/>
    <property type="molecule type" value="Genomic_DNA"/>
</dbReference>
<evidence type="ECO:0000313" key="5">
    <source>
        <dbReference type="EMBL" id="KAF9519799.1"/>
    </source>
</evidence>
<keyword evidence="3" id="KW-0687">Ribonucleoprotein</keyword>
<proteinExistence type="inferred from homology"/>
<dbReference type="InterPro" id="IPR023591">
    <property type="entry name" value="Ribosomal_uS2_flav_dom_sf"/>
</dbReference>
<evidence type="ECO:0000256" key="2">
    <source>
        <dbReference type="ARBA" id="ARBA00022980"/>
    </source>
</evidence>
<dbReference type="PANTHER" id="PTHR12534">
    <property type="entry name" value="30S RIBOSOMAL PROTEIN S2 PROKARYOTIC AND ORGANELLAR"/>
    <property type="match status" value="1"/>
</dbReference>
<evidence type="ECO:0000313" key="6">
    <source>
        <dbReference type="Proteomes" id="UP000886523"/>
    </source>
</evidence>
<evidence type="ECO:0000256" key="3">
    <source>
        <dbReference type="ARBA" id="ARBA00023274"/>
    </source>
</evidence>
<dbReference type="GO" id="GO:0005763">
    <property type="term" value="C:mitochondrial small ribosomal subunit"/>
    <property type="evidence" value="ECO:0007669"/>
    <property type="project" value="TreeGrafter"/>
</dbReference>
<dbReference type="GO" id="GO:0006412">
    <property type="term" value="P:translation"/>
    <property type="evidence" value="ECO:0007669"/>
    <property type="project" value="InterPro"/>
</dbReference>
<comment type="similarity">
    <text evidence="1">Belongs to the universal ribosomal protein uS2 family.</text>
</comment>
<dbReference type="InterPro" id="IPR005706">
    <property type="entry name" value="Ribosomal_uS2_bac/mit/plastid"/>
</dbReference>
<dbReference type="GO" id="GO:0003735">
    <property type="term" value="F:structural constituent of ribosome"/>
    <property type="evidence" value="ECO:0007669"/>
    <property type="project" value="InterPro"/>
</dbReference>
<dbReference type="OrthoDB" id="2320368at2759"/>
<dbReference type="Proteomes" id="UP000886523">
    <property type="component" value="Unassembled WGS sequence"/>
</dbReference>
<sequence length="309" mass="34554">MGYRALPIPIARPFSTYRPLLVRIRPAEPVEPEWPASPGIEKKQREILEYRRHQRDLISFFSRLGSTQTRENSWRPHHSLHRPRSPKELTLSALIAAGAHMGHARSSTRPPFLPYIYGYRSGIAIIDLDQTLPHLRRAANVTRAIAAADGTVLFVGTTEALGPAVRKAAERMGENGFHLDSRWIPGLLTNPFEVFGEETSRTTNVKPDLIVFLNPLQNLKALRECAIARVPTIAITDSNTDPRIVLYPIPANDESVRTAELIVGALSIAGREGLQVRDERRSAQAKMNQQAEQGREQEMAEREGQNIGQ</sequence>
<accession>A0A9P6B8N1</accession>
<dbReference type="SUPFAM" id="SSF52313">
    <property type="entry name" value="Ribosomal protein S2"/>
    <property type="match status" value="1"/>
</dbReference>